<evidence type="ECO:0000313" key="5">
    <source>
        <dbReference type="EMBL" id="SDM15819.1"/>
    </source>
</evidence>
<dbReference type="EC" id="4.2.1.96" evidence="3"/>
<dbReference type="Gene3D" id="3.30.1360.20">
    <property type="entry name" value="Transcriptional coactivator/pterin dehydratase"/>
    <property type="match status" value="1"/>
</dbReference>
<gene>
    <name evidence="5" type="ORF">SAMN05421813_1075</name>
</gene>
<evidence type="ECO:0000256" key="3">
    <source>
        <dbReference type="ARBA" id="ARBA00013252"/>
    </source>
</evidence>
<dbReference type="OrthoDB" id="9794987at2"/>
<reference evidence="6" key="1">
    <citation type="submission" date="2016-10" db="EMBL/GenBank/DDBJ databases">
        <authorList>
            <person name="Varghese N."/>
            <person name="Submissions S."/>
        </authorList>
    </citation>
    <scope>NUCLEOTIDE SEQUENCE [LARGE SCALE GENOMIC DNA]</scope>
    <source>
        <strain evidence="6">DSM 24536</strain>
    </source>
</reference>
<name>A0A1G9QXU1_9SPHI</name>
<evidence type="ECO:0000256" key="1">
    <source>
        <dbReference type="ARBA" id="ARBA00001554"/>
    </source>
</evidence>
<accession>A0A1G9QXU1</accession>
<evidence type="ECO:0000256" key="2">
    <source>
        <dbReference type="ARBA" id="ARBA00006472"/>
    </source>
</evidence>
<evidence type="ECO:0000256" key="4">
    <source>
        <dbReference type="ARBA" id="ARBA00023239"/>
    </source>
</evidence>
<dbReference type="SUPFAM" id="SSF55248">
    <property type="entry name" value="PCD-like"/>
    <property type="match status" value="1"/>
</dbReference>
<sequence>MNWKEIKNTESGDEYIQRELVFKDFISTWAFMNKVALLAEKLGHHPDWSNSYNKLTIRLSSHDAGNKITEKDRNFADLIDKLGH</sequence>
<dbReference type="InterPro" id="IPR036428">
    <property type="entry name" value="PCD_sf"/>
</dbReference>
<keyword evidence="4" id="KW-0456">Lyase</keyword>
<comment type="catalytic activity">
    <reaction evidence="1">
        <text>(4aS,6R)-4a-hydroxy-L-erythro-5,6,7,8-tetrahydrobiopterin = (6R)-L-erythro-6,7-dihydrobiopterin + H2O</text>
        <dbReference type="Rhea" id="RHEA:11920"/>
        <dbReference type="ChEBI" id="CHEBI:15377"/>
        <dbReference type="ChEBI" id="CHEBI:15642"/>
        <dbReference type="ChEBI" id="CHEBI:43120"/>
        <dbReference type="EC" id="4.2.1.96"/>
    </reaction>
</comment>
<evidence type="ECO:0000313" key="6">
    <source>
        <dbReference type="Proteomes" id="UP000199226"/>
    </source>
</evidence>
<protein>
    <recommendedName>
        <fullName evidence="3">4a-hydroxytetrahydrobiopterin dehydratase</fullName>
        <ecNumber evidence="3">4.2.1.96</ecNumber>
    </recommendedName>
</protein>
<organism evidence="5 6">
    <name type="scientific">Daejeonella rubra</name>
    <dbReference type="NCBI Taxonomy" id="990371"/>
    <lineage>
        <taxon>Bacteria</taxon>
        <taxon>Pseudomonadati</taxon>
        <taxon>Bacteroidota</taxon>
        <taxon>Sphingobacteriia</taxon>
        <taxon>Sphingobacteriales</taxon>
        <taxon>Sphingobacteriaceae</taxon>
        <taxon>Daejeonella</taxon>
    </lineage>
</organism>
<dbReference type="GO" id="GO:0006729">
    <property type="term" value="P:tetrahydrobiopterin biosynthetic process"/>
    <property type="evidence" value="ECO:0007669"/>
    <property type="project" value="InterPro"/>
</dbReference>
<proteinExistence type="inferred from homology"/>
<keyword evidence="6" id="KW-1185">Reference proteome</keyword>
<comment type="similarity">
    <text evidence="2">Belongs to the pterin-4-alpha-carbinolamine dehydratase family.</text>
</comment>
<dbReference type="PANTHER" id="PTHR12599:SF0">
    <property type="entry name" value="PTERIN-4-ALPHA-CARBINOLAMINE DEHYDRATASE"/>
    <property type="match status" value="1"/>
</dbReference>
<dbReference type="Proteomes" id="UP000199226">
    <property type="component" value="Unassembled WGS sequence"/>
</dbReference>
<dbReference type="EMBL" id="FNHH01000007">
    <property type="protein sequence ID" value="SDM15819.1"/>
    <property type="molecule type" value="Genomic_DNA"/>
</dbReference>
<dbReference type="PANTHER" id="PTHR12599">
    <property type="entry name" value="PTERIN-4-ALPHA-CARBINOLAMINE DEHYDRATASE"/>
    <property type="match status" value="1"/>
</dbReference>
<dbReference type="RefSeq" id="WP_090702355.1">
    <property type="nucleotide sequence ID" value="NZ_FNHH01000007.1"/>
</dbReference>
<dbReference type="InterPro" id="IPR001533">
    <property type="entry name" value="Pterin_deHydtase"/>
</dbReference>
<dbReference type="Pfam" id="PF01329">
    <property type="entry name" value="Pterin_4a"/>
    <property type="match status" value="1"/>
</dbReference>
<dbReference type="GO" id="GO:0008124">
    <property type="term" value="F:4-alpha-hydroxytetrahydrobiopterin dehydratase activity"/>
    <property type="evidence" value="ECO:0007669"/>
    <property type="project" value="UniProtKB-EC"/>
</dbReference>
<dbReference type="AlphaFoldDB" id="A0A1G9QXU1"/>
<dbReference type="STRING" id="990371.SAMN05421813_1075"/>